<dbReference type="GO" id="GO:0005813">
    <property type="term" value="C:centrosome"/>
    <property type="evidence" value="ECO:0007669"/>
    <property type="project" value="InterPro"/>
</dbReference>
<feature type="compositionally biased region" description="Polar residues" evidence="1">
    <location>
        <begin position="509"/>
        <end position="536"/>
    </location>
</feature>
<feature type="region of interest" description="Disordered" evidence="1">
    <location>
        <begin position="352"/>
        <end position="372"/>
    </location>
</feature>
<feature type="region of interest" description="Disordered" evidence="1">
    <location>
        <begin position="956"/>
        <end position="982"/>
    </location>
</feature>
<feature type="region of interest" description="Disordered" evidence="1">
    <location>
        <begin position="558"/>
        <end position="593"/>
    </location>
</feature>
<comment type="caution">
    <text evidence="2">The sequence shown here is derived from an EMBL/GenBank/DDBJ whole genome shotgun (WGS) entry which is preliminary data.</text>
</comment>
<name>A0A210QUR5_MIZYE</name>
<keyword evidence="3" id="KW-1185">Reference proteome</keyword>
<feature type="compositionally biased region" description="Polar residues" evidence="1">
    <location>
        <begin position="967"/>
        <end position="982"/>
    </location>
</feature>
<dbReference type="GO" id="GO:0030496">
    <property type="term" value="C:midbody"/>
    <property type="evidence" value="ECO:0007669"/>
    <property type="project" value="TreeGrafter"/>
</dbReference>
<organism evidence="2 3">
    <name type="scientific">Mizuhopecten yessoensis</name>
    <name type="common">Japanese scallop</name>
    <name type="synonym">Patinopecten yessoensis</name>
    <dbReference type="NCBI Taxonomy" id="6573"/>
    <lineage>
        <taxon>Eukaryota</taxon>
        <taxon>Metazoa</taxon>
        <taxon>Spiralia</taxon>
        <taxon>Lophotrochozoa</taxon>
        <taxon>Mollusca</taxon>
        <taxon>Bivalvia</taxon>
        <taxon>Autobranchia</taxon>
        <taxon>Pteriomorphia</taxon>
        <taxon>Pectinida</taxon>
        <taxon>Pectinoidea</taxon>
        <taxon>Pectinidae</taxon>
        <taxon>Mizuhopecten</taxon>
    </lineage>
</organism>
<feature type="compositionally biased region" description="Polar residues" evidence="1">
    <location>
        <begin position="1178"/>
        <end position="1196"/>
    </location>
</feature>
<sequence length="1212" mass="133453">MDDVDDAKAGMLPGAYSKQYRGLQSQRMDHLKQLEYDSKADSLARSKKLTYETNKRRRALAAKRRAEADREEKRRKLILNKRREQQREATERYQRSHVSSRPNSHTGGNTSPNRTLEDTLRLVRGSLSRQNSTGSMSSVSRQSSAGSMGSSGRSNNKDPLHRPYFNKYASAHHPPSPGDVNKTYRPVKDAEKRDKLHDKSLRNLSNSRSLFEQQLEHHQQLLVQDQQQSLYEFNNAIMQEIASDRTVQGEEEVDMGGMVHSESLDSVDSLEGSDSTPRGKGRGVDDEPANTSEMIYDANQNLKDVKNLQRNNSDYNGQHYTNNQLNARNDLISNDQRTFYLETNARIESFNVDHVPYPPSSPRGAPKTETRPKAHMRAWATPSPMDQASARSNSVYSDASGMATKNNPFSVRNTMTSVTTTTAYGKGMTPGVHSYVQSNAWTDEAESLQQQYMSNPQRTNNSNQSYASAGMYSQASVPSPSDQNVTIANQPRPMNAAYDSSGAKPVLQNGVSCNTVLPQSQPQPVNSKPTTTQLQHESGKNLDFLETVTNGMLEIHSDAPVSAPQTGSRLPRPISSTRTNAVPPSVTLPKPTPPVLVSTQQNGVQPASKPPVCTVNTTTTSSFGYVHGKVAVLPDHPAVQLRHVTYQTFRAEEPPSVVGIQRKAKDDSDLMRSSKQKNNMEVCEGEGVQGILKRRPPSGGILKKAGSTGSMDKKFDVRDSLEVTRAHLQQDRNIQLPKKKSVRFADHDLYEDDDEAEHTENDYLSRKPGYTQRPVSAKAVMQTTSAEPTGKPPRVASAGIHRTWIGPQKHKSTIRPQAAAHIITQNRTPAMGLNGTTDKSVTVTNNNFMSKVPVQNGKAANGSPGGSEVMVYNLSRLNNAAASNKSSVASNKNETNSHHQQPSVSHFPPSQGVGAGGKVYDTPVYDENGMRVDRTPTDDEINFLWDKVRTCLNRSGSTAVVEPEKAIQSNEQHSSQPRQAATMSSTYIDGAALGQIYNTRVAPPQAHTQPYTNPASHQRKPASASDQAYARRYGLLQQRRQHNPNNLSKAPASAPSREFITYHGPVMSNTEPQQGTTPLPPDASESMAAFMVAEQLTQQSMSDSQINVAMEEAQKRQQTNNNARPNQKVPSALSIEEKRLLESLDRLNEKLKISEFPGSLPPQPAMSQAPPPPPHHFSYTNGFKGSKPILSQQRGNTRGGSAAVLRPTNIRF</sequence>
<feature type="compositionally biased region" description="Low complexity" evidence="1">
    <location>
        <begin position="582"/>
        <end position="593"/>
    </location>
</feature>
<feature type="compositionally biased region" description="Polar residues" evidence="1">
    <location>
        <begin position="563"/>
        <end position="580"/>
    </location>
</feature>
<evidence type="ECO:0000313" key="3">
    <source>
        <dbReference type="Proteomes" id="UP000242188"/>
    </source>
</evidence>
<feature type="region of interest" description="Disordered" evidence="1">
    <location>
        <begin position="1"/>
        <end position="24"/>
    </location>
</feature>
<feature type="region of interest" description="Disordered" evidence="1">
    <location>
        <begin position="663"/>
        <end position="710"/>
    </location>
</feature>
<dbReference type="Pfam" id="PF15352">
    <property type="entry name" value="K1377"/>
    <property type="match status" value="1"/>
</dbReference>
<feature type="region of interest" description="Disordered" evidence="1">
    <location>
        <begin position="1111"/>
        <end position="1132"/>
    </location>
</feature>
<feature type="region of interest" description="Disordered" evidence="1">
    <location>
        <begin position="47"/>
        <end position="184"/>
    </location>
</feature>
<dbReference type="EMBL" id="NEDP02001786">
    <property type="protein sequence ID" value="OWF52465.1"/>
    <property type="molecule type" value="Genomic_DNA"/>
</dbReference>
<reference evidence="2 3" key="1">
    <citation type="journal article" date="2017" name="Nat. Ecol. Evol.">
        <title>Scallop genome provides insights into evolution of bilaterian karyotype and development.</title>
        <authorList>
            <person name="Wang S."/>
            <person name="Zhang J."/>
            <person name="Jiao W."/>
            <person name="Li J."/>
            <person name="Xun X."/>
            <person name="Sun Y."/>
            <person name="Guo X."/>
            <person name="Huan P."/>
            <person name="Dong B."/>
            <person name="Zhang L."/>
            <person name="Hu X."/>
            <person name="Sun X."/>
            <person name="Wang J."/>
            <person name="Zhao C."/>
            <person name="Wang Y."/>
            <person name="Wang D."/>
            <person name="Huang X."/>
            <person name="Wang R."/>
            <person name="Lv J."/>
            <person name="Li Y."/>
            <person name="Zhang Z."/>
            <person name="Liu B."/>
            <person name="Lu W."/>
            <person name="Hui Y."/>
            <person name="Liang J."/>
            <person name="Zhou Z."/>
            <person name="Hou R."/>
            <person name="Li X."/>
            <person name="Liu Y."/>
            <person name="Li H."/>
            <person name="Ning X."/>
            <person name="Lin Y."/>
            <person name="Zhao L."/>
            <person name="Xing Q."/>
            <person name="Dou J."/>
            <person name="Li Y."/>
            <person name="Mao J."/>
            <person name="Guo H."/>
            <person name="Dou H."/>
            <person name="Li T."/>
            <person name="Mu C."/>
            <person name="Jiang W."/>
            <person name="Fu Q."/>
            <person name="Fu X."/>
            <person name="Miao Y."/>
            <person name="Liu J."/>
            <person name="Yu Q."/>
            <person name="Li R."/>
            <person name="Liao H."/>
            <person name="Li X."/>
            <person name="Kong Y."/>
            <person name="Jiang Z."/>
            <person name="Chourrout D."/>
            <person name="Li R."/>
            <person name="Bao Z."/>
        </authorList>
    </citation>
    <scope>NUCLEOTIDE SEQUENCE [LARGE SCALE GENOMIC DNA]</scope>
    <source>
        <strain evidence="2 3">PY_sf001</strain>
    </source>
</reference>
<feature type="compositionally biased region" description="Low complexity" evidence="1">
    <location>
        <begin position="132"/>
        <end position="154"/>
    </location>
</feature>
<dbReference type="STRING" id="6573.A0A210QUR5"/>
<feature type="region of interest" description="Disordered" evidence="1">
    <location>
        <begin position="470"/>
        <end position="537"/>
    </location>
</feature>
<feature type="region of interest" description="Disordered" evidence="1">
    <location>
        <begin position="262"/>
        <end position="290"/>
    </location>
</feature>
<dbReference type="Proteomes" id="UP000242188">
    <property type="component" value="Unassembled WGS sequence"/>
</dbReference>
<dbReference type="OrthoDB" id="9900339at2759"/>
<feature type="compositionally biased region" description="Basic and acidic residues" evidence="1">
    <location>
        <begin position="64"/>
        <end position="74"/>
    </location>
</feature>
<proteinExistence type="predicted"/>
<evidence type="ECO:0000256" key="1">
    <source>
        <dbReference type="SAM" id="MobiDB-lite"/>
    </source>
</evidence>
<feature type="compositionally biased region" description="Pro residues" evidence="1">
    <location>
        <begin position="1159"/>
        <end position="1175"/>
    </location>
</feature>
<accession>A0A210QUR5</accession>
<evidence type="ECO:0000313" key="2">
    <source>
        <dbReference type="EMBL" id="OWF52465.1"/>
    </source>
</evidence>
<protein>
    <submittedName>
        <fullName evidence="2">Uncharacterized protein</fullName>
    </submittedName>
</protein>
<feature type="region of interest" description="Disordered" evidence="1">
    <location>
        <begin position="749"/>
        <end position="769"/>
    </location>
</feature>
<dbReference type="GO" id="GO:0097546">
    <property type="term" value="C:ciliary base"/>
    <property type="evidence" value="ECO:0007669"/>
    <property type="project" value="InterPro"/>
</dbReference>
<gene>
    <name evidence="2" type="ORF">KP79_PYT06878</name>
</gene>
<feature type="compositionally biased region" description="Polar residues" evidence="1">
    <location>
        <begin position="470"/>
        <end position="489"/>
    </location>
</feature>
<dbReference type="InterPro" id="IPR028257">
    <property type="entry name" value="CEP126"/>
</dbReference>
<dbReference type="GO" id="GO:0031122">
    <property type="term" value="P:cytoplasmic microtubule organization"/>
    <property type="evidence" value="ECO:0007669"/>
    <property type="project" value="InterPro"/>
</dbReference>
<feature type="region of interest" description="Disordered" evidence="1">
    <location>
        <begin position="1004"/>
        <end position="1027"/>
    </location>
</feature>
<dbReference type="PANTHER" id="PTHR31191:SF4">
    <property type="entry name" value="CENTROSOMAL PROTEIN OF 126 KDA"/>
    <property type="match status" value="1"/>
</dbReference>
<feature type="compositionally biased region" description="Basic and acidic residues" evidence="1">
    <location>
        <begin position="81"/>
        <end position="94"/>
    </location>
</feature>
<feature type="compositionally biased region" description="Polar residues" evidence="1">
    <location>
        <begin position="1006"/>
        <end position="1016"/>
    </location>
</feature>
<feature type="region of interest" description="Disordered" evidence="1">
    <location>
        <begin position="882"/>
        <end position="936"/>
    </location>
</feature>
<feature type="compositionally biased region" description="Polar residues" evidence="1">
    <location>
        <begin position="1116"/>
        <end position="1129"/>
    </location>
</feature>
<feature type="compositionally biased region" description="Low complexity" evidence="1">
    <location>
        <begin position="882"/>
        <end position="893"/>
    </location>
</feature>
<feature type="compositionally biased region" description="Basic and acidic residues" evidence="1">
    <location>
        <begin position="663"/>
        <end position="672"/>
    </location>
</feature>
<dbReference type="PANTHER" id="PTHR31191">
    <property type="entry name" value="CENTROSOMAL PROTEIN CEP126"/>
    <property type="match status" value="1"/>
</dbReference>
<dbReference type="GO" id="GO:1905515">
    <property type="term" value="P:non-motile cilium assembly"/>
    <property type="evidence" value="ECO:0007669"/>
    <property type="project" value="InterPro"/>
</dbReference>
<dbReference type="GO" id="GO:0007052">
    <property type="term" value="P:mitotic spindle organization"/>
    <property type="evidence" value="ECO:0007669"/>
    <property type="project" value="InterPro"/>
</dbReference>
<feature type="compositionally biased region" description="Polar residues" evidence="1">
    <location>
        <begin position="96"/>
        <end position="114"/>
    </location>
</feature>
<dbReference type="AlphaFoldDB" id="A0A210QUR5"/>
<feature type="region of interest" description="Disordered" evidence="1">
    <location>
        <begin position="1155"/>
        <end position="1201"/>
    </location>
</feature>